<proteinExistence type="predicted"/>
<keyword evidence="4 6" id="KW-1133">Transmembrane helix</keyword>
<accession>A0A369URT3</accession>
<feature type="transmembrane region" description="Helical" evidence="6">
    <location>
        <begin position="48"/>
        <end position="68"/>
    </location>
</feature>
<evidence type="ECO:0000256" key="4">
    <source>
        <dbReference type="ARBA" id="ARBA00022989"/>
    </source>
</evidence>
<evidence type="ECO:0000256" key="3">
    <source>
        <dbReference type="ARBA" id="ARBA00022692"/>
    </source>
</evidence>
<keyword evidence="3 6" id="KW-0812">Transmembrane</keyword>
<name>A0A369URT3_9GAMM</name>
<feature type="transmembrane region" description="Helical" evidence="6">
    <location>
        <begin position="289"/>
        <end position="309"/>
    </location>
</feature>
<feature type="transmembrane region" description="Helical" evidence="6">
    <location>
        <begin position="260"/>
        <end position="277"/>
    </location>
</feature>
<evidence type="ECO:0000256" key="6">
    <source>
        <dbReference type="SAM" id="Phobius"/>
    </source>
</evidence>
<gene>
    <name evidence="8" type="ORF">DVJ77_01095</name>
</gene>
<reference evidence="8 9" key="1">
    <citation type="submission" date="2018-07" db="EMBL/GenBank/DDBJ databases">
        <title>Dyella tabacisoli L4-6T, whole genome shotgun sequence.</title>
        <authorList>
            <person name="Zhou X.-K."/>
            <person name="Li W.-J."/>
            <person name="Duan Y.-Q."/>
        </authorList>
    </citation>
    <scope>NUCLEOTIDE SEQUENCE [LARGE SCALE GENOMIC DNA]</scope>
    <source>
        <strain evidence="8 9">L4-6</strain>
    </source>
</reference>
<feature type="domain" description="MASE1" evidence="7">
    <location>
        <begin position="29"/>
        <end position="304"/>
    </location>
</feature>
<comment type="subcellular location">
    <subcellularLocation>
        <location evidence="1">Cell membrane</location>
        <topology evidence="1">Multi-pass membrane protein</topology>
    </subcellularLocation>
</comment>
<evidence type="ECO:0000313" key="8">
    <source>
        <dbReference type="EMBL" id="RDD83231.1"/>
    </source>
</evidence>
<evidence type="ECO:0000256" key="5">
    <source>
        <dbReference type="ARBA" id="ARBA00023136"/>
    </source>
</evidence>
<keyword evidence="2" id="KW-1003">Cell membrane</keyword>
<organism evidence="8 9">
    <name type="scientific">Dyella tabacisoli</name>
    <dbReference type="NCBI Taxonomy" id="2282381"/>
    <lineage>
        <taxon>Bacteria</taxon>
        <taxon>Pseudomonadati</taxon>
        <taxon>Pseudomonadota</taxon>
        <taxon>Gammaproteobacteria</taxon>
        <taxon>Lysobacterales</taxon>
        <taxon>Rhodanobacteraceae</taxon>
        <taxon>Dyella</taxon>
    </lineage>
</organism>
<sequence length="552" mass="61359">MPKRQGETVTEHGSQGTMGIGKGWLRQVAVVAAYALSYGLLRQVSFAHWFLPAGLRLLCLLFVPYRYWPAMIVGEMLPLAQISYDCLDQFGPTYALIKLFPPIALAMPIVHWARSRLSLFDGQRSVRVGVLLLCTLLVSLATAARDISFLYTAREQAPGDNPVFWQWGSQYFLGNYLGILTIVPLALLLRDIWREGSLRTLGKRLASNRLVLDSIGLLLPALTLLTWVAANVKGDFSFVARMAMFMPVAWMALRHGWSGAALGGSVASLGIALITPAEFDVVTMQSQVFISFAITTLLMLGARIATLHARDDRERVDGRLALQLAQQGLYLGELRMRQTADALEQVGSAIQQSHSRFLARLHNLLSATEERTYYRQAIATQQQVFRLADSLYPRTWQSRGFPSTLKNGPIAKAMDDMGIAFDCELSGRGLSRLDPGVQIALYRLACESVVQLFEPSPAITELRIVLRGGETRDRRWVVLRIDVTFDRTKALIEPKQNEREELTYRLGVGGLGLDAIRDRARIYGGAVHTRAIPKGARLALLLHDTTRPVTLN</sequence>
<dbReference type="GO" id="GO:0005886">
    <property type="term" value="C:plasma membrane"/>
    <property type="evidence" value="ECO:0007669"/>
    <property type="project" value="UniProtKB-SubCell"/>
</dbReference>
<keyword evidence="9" id="KW-1185">Reference proteome</keyword>
<feature type="transmembrane region" description="Helical" evidence="6">
    <location>
        <begin position="93"/>
        <end position="113"/>
    </location>
</feature>
<dbReference type="Pfam" id="PF05231">
    <property type="entry name" value="MASE1"/>
    <property type="match status" value="1"/>
</dbReference>
<evidence type="ECO:0000256" key="1">
    <source>
        <dbReference type="ARBA" id="ARBA00004651"/>
    </source>
</evidence>
<dbReference type="EMBL" id="QQAH01000001">
    <property type="protein sequence ID" value="RDD83231.1"/>
    <property type="molecule type" value="Genomic_DNA"/>
</dbReference>
<feature type="transmembrane region" description="Helical" evidence="6">
    <location>
        <begin position="125"/>
        <end position="144"/>
    </location>
</feature>
<keyword evidence="5 6" id="KW-0472">Membrane</keyword>
<feature type="transmembrane region" description="Helical" evidence="6">
    <location>
        <begin position="210"/>
        <end position="230"/>
    </location>
</feature>
<dbReference type="Proteomes" id="UP000253782">
    <property type="component" value="Unassembled WGS sequence"/>
</dbReference>
<dbReference type="AlphaFoldDB" id="A0A369URT3"/>
<protein>
    <recommendedName>
        <fullName evidence="7">MASE1 domain-containing protein</fullName>
    </recommendedName>
</protein>
<feature type="transmembrane region" description="Helical" evidence="6">
    <location>
        <begin position="24"/>
        <end position="41"/>
    </location>
</feature>
<evidence type="ECO:0000313" key="9">
    <source>
        <dbReference type="Proteomes" id="UP000253782"/>
    </source>
</evidence>
<evidence type="ECO:0000259" key="7">
    <source>
        <dbReference type="Pfam" id="PF05231"/>
    </source>
</evidence>
<comment type="caution">
    <text evidence="8">The sequence shown here is derived from an EMBL/GenBank/DDBJ whole genome shotgun (WGS) entry which is preliminary data.</text>
</comment>
<feature type="transmembrane region" description="Helical" evidence="6">
    <location>
        <begin position="164"/>
        <end position="189"/>
    </location>
</feature>
<evidence type="ECO:0000256" key="2">
    <source>
        <dbReference type="ARBA" id="ARBA00022475"/>
    </source>
</evidence>
<dbReference type="OrthoDB" id="5929525at2"/>
<dbReference type="InterPro" id="IPR007895">
    <property type="entry name" value="MASE1"/>
</dbReference>